<gene>
    <name evidence="3" type="ORF">CD30_15990</name>
</gene>
<dbReference type="SMART" id="SM00267">
    <property type="entry name" value="GGDEF"/>
    <property type="match status" value="1"/>
</dbReference>
<sequence length="357" mass="40758">MYANEAAANLVGTTVRVLEGGFISEYIDPTKVDIAKSITEEVISKHKPLYDFDFKIRSKSGEIIDAVLSAIPFSYMGKKTVMISCRDITVRKKMELALKESEERYRHLIENVPLGIMIHQNSIIQYANSTALRLLGAEKIKEINGLNLFNIIHPDYHQVVSKRIERVKEGHFTTPLYERFIRLDGREIDVEVSGLPTKMNGESAVQLVFWDVTERKKEEDLIRYRAYHDTLTDLPNRLKFHIDLEEEIKKDTMFTILYLDLHGLKPVNDSYGHQAGDMVLIKVTARLTGILNSEGRVYRIGGDEFAVLLQGVKNEEEIKEITHKIDEILKQPIYISNTIIQVTTSIGVVFSPEHGKI</sequence>
<dbReference type="AlphaFoldDB" id="A0A0A3J399"/>
<dbReference type="CDD" id="cd01949">
    <property type="entry name" value="GGDEF"/>
    <property type="match status" value="1"/>
</dbReference>
<dbReference type="Gene3D" id="3.30.70.270">
    <property type="match status" value="1"/>
</dbReference>
<evidence type="ECO:0000313" key="3">
    <source>
        <dbReference type="EMBL" id="KGR89653.1"/>
    </source>
</evidence>
<dbReference type="PANTHER" id="PTHR44757:SF2">
    <property type="entry name" value="BIOFILM ARCHITECTURE MAINTENANCE PROTEIN MBAA"/>
    <property type="match status" value="1"/>
</dbReference>
<dbReference type="SUPFAM" id="SSF55073">
    <property type="entry name" value="Nucleotide cyclase"/>
    <property type="match status" value="1"/>
</dbReference>
<evidence type="ECO:0000313" key="4">
    <source>
        <dbReference type="Proteomes" id="UP000030595"/>
    </source>
</evidence>
<dbReference type="PANTHER" id="PTHR44757">
    <property type="entry name" value="DIGUANYLATE CYCLASE DGCP"/>
    <property type="match status" value="1"/>
</dbReference>
<feature type="domain" description="PAS" evidence="1">
    <location>
        <begin position="101"/>
        <end position="171"/>
    </location>
</feature>
<comment type="caution">
    <text evidence="3">The sequence shown here is derived from an EMBL/GenBank/DDBJ whole genome shotgun (WGS) entry which is preliminary data.</text>
</comment>
<dbReference type="eggNOG" id="COG2199">
    <property type="taxonomic scope" value="Bacteria"/>
</dbReference>
<dbReference type="NCBIfam" id="TIGR00254">
    <property type="entry name" value="GGDEF"/>
    <property type="match status" value="1"/>
</dbReference>
<dbReference type="InterPro" id="IPR000160">
    <property type="entry name" value="GGDEF_dom"/>
</dbReference>
<evidence type="ECO:0000259" key="1">
    <source>
        <dbReference type="PROSITE" id="PS50112"/>
    </source>
</evidence>
<proteinExistence type="predicted"/>
<dbReference type="PROSITE" id="PS50887">
    <property type="entry name" value="GGDEF"/>
    <property type="match status" value="1"/>
</dbReference>
<evidence type="ECO:0000259" key="2">
    <source>
        <dbReference type="PROSITE" id="PS50887"/>
    </source>
</evidence>
<accession>A0A0A3J399</accession>
<dbReference type="Pfam" id="PF13426">
    <property type="entry name" value="PAS_9"/>
    <property type="match status" value="2"/>
</dbReference>
<name>A0A0A3J399_9BACL</name>
<dbReference type="PROSITE" id="PS50112">
    <property type="entry name" value="PAS"/>
    <property type="match status" value="1"/>
</dbReference>
<dbReference type="CDD" id="cd00130">
    <property type="entry name" value="PAS"/>
    <property type="match status" value="2"/>
</dbReference>
<dbReference type="SMART" id="SM00086">
    <property type="entry name" value="PAC"/>
    <property type="match status" value="2"/>
</dbReference>
<dbReference type="SUPFAM" id="SSF55785">
    <property type="entry name" value="PYP-like sensor domain (PAS domain)"/>
    <property type="match status" value="2"/>
</dbReference>
<keyword evidence="4" id="KW-1185">Reference proteome</keyword>
<dbReference type="Proteomes" id="UP000030595">
    <property type="component" value="Unassembled WGS sequence"/>
</dbReference>
<dbReference type="InterPro" id="IPR035965">
    <property type="entry name" value="PAS-like_dom_sf"/>
</dbReference>
<dbReference type="InterPro" id="IPR029787">
    <property type="entry name" value="Nucleotide_cyclase"/>
</dbReference>
<dbReference type="Pfam" id="PF00990">
    <property type="entry name" value="GGDEF"/>
    <property type="match status" value="1"/>
</dbReference>
<dbReference type="NCBIfam" id="TIGR00229">
    <property type="entry name" value="sensory_box"/>
    <property type="match status" value="2"/>
</dbReference>
<dbReference type="SMART" id="SM00091">
    <property type="entry name" value="PAS"/>
    <property type="match status" value="1"/>
</dbReference>
<feature type="domain" description="GGDEF" evidence="2">
    <location>
        <begin position="252"/>
        <end position="357"/>
    </location>
</feature>
<dbReference type="InterPro" id="IPR001610">
    <property type="entry name" value="PAC"/>
</dbReference>
<dbReference type="Gene3D" id="3.30.450.20">
    <property type="entry name" value="PAS domain"/>
    <property type="match status" value="2"/>
</dbReference>
<dbReference type="InterPro" id="IPR000014">
    <property type="entry name" value="PAS"/>
</dbReference>
<dbReference type="InterPro" id="IPR052155">
    <property type="entry name" value="Biofilm_reg_signaling"/>
</dbReference>
<evidence type="ECO:0008006" key="5">
    <source>
        <dbReference type="Google" id="ProtNLM"/>
    </source>
</evidence>
<dbReference type="EMBL" id="JPVQ01000038">
    <property type="protein sequence ID" value="KGR89653.1"/>
    <property type="molecule type" value="Genomic_DNA"/>
</dbReference>
<organism evidence="3 4">
    <name type="scientific">Ureibacillus massiliensis 4400831 = CIP 108448 = CCUG 49529</name>
    <dbReference type="NCBI Taxonomy" id="1211035"/>
    <lineage>
        <taxon>Bacteria</taxon>
        <taxon>Bacillati</taxon>
        <taxon>Bacillota</taxon>
        <taxon>Bacilli</taxon>
        <taxon>Bacillales</taxon>
        <taxon>Caryophanaceae</taxon>
        <taxon>Ureibacillus</taxon>
    </lineage>
</organism>
<dbReference type="InterPro" id="IPR043128">
    <property type="entry name" value="Rev_trsase/Diguanyl_cyclase"/>
</dbReference>
<reference evidence="3 4" key="1">
    <citation type="submission" date="2014-02" db="EMBL/GenBank/DDBJ databases">
        <title>Draft genome sequence of Lysinibacillus massiliensis CCUG 49529.</title>
        <authorList>
            <person name="Zhang F."/>
            <person name="Wang G."/>
            <person name="Zhang L."/>
        </authorList>
    </citation>
    <scope>NUCLEOTIDE SEQUENCE [LARGE SCALE GENOMIC DNA]</scope>
    <source>
        <strain evidence="3 4">CCUG 49529</strain>
    </source>
</reference>
<protein>
    <recommendedName>
        <fullName evidence="5">Diguanylate cyclase</fullName>
    </recommendedName>
</protein>